<feature type="domain" description="Terpene synthase N-terminal" evidence="6">
    <location>
        <begin position="218"/>
        <end position="404"/>
    </location>
</feature>
<name>A0A803LGX1_CHEQI</name>
<dbReference type="FunFam" id="1.10.600.10:FF:000005">
    <property type="entry name" value="Ent-kaur-16-ene synthase, chloroplastic"/>
    <property type="match status" value="1"/>
</dbReference>
<accession>A0A803LGX1</accession>
<dbReference type="SUPFAM" id="SSF48576">
    <property type="entry name" value="Terpenoid synthases"/>
    <property type="match status" value="1"/>
</dbReference>
<dbReference type="Gene3D" id="1.50.10.160">
    <property type="match status" value="1"/>
</dbReference>
<keyword evidence="9" id="KW-1185">Reference proteome</keyword>
<dbReference type="InterPro" id="IPR008930">
    <property type="entry name" value="Terpenoid_cyclase/PrenylTrfase"/>
</dbReference>
<dbReference type="GO" id="GO:0010333">
    <property type="term" value="F:terpene synthase activity"/>
    <property type="evidence" value="ECO:0007669"/>
    <property type="project" value="InterPro"/>
</dbReference>
<dbReference type="GO" id="GO:0000287">
    <property type="term" value="F:magnesium ion binding"/>
    <property type="evidence" value="ECO:0007669"/>
    <property type="project" value="InterPro"/>
</dbReference>
<evidence type="ECO:0000256" key="1">
    <source>
        <dbReference type="ARBA" id="ARBA00001946"/>
    </source>
</evidence>
<dbReference type="InterPro" id="IPR008949">
    <property type="entry name" value="Isoprenoid_synthase_dom_sf"/>
</dbReference>
<reference evidence="8" key="1">
    <citation type="journal article" date="2017" name="Nature">
        <title>The genome of Chenopodium quinoa.</title>
        <authorList>
            <person name="Jarvis D.E."/>
            <person name="Ho Y.S."/>
            <person name="Lightfoot D.J."/>
            <person name="Schmoeckel S.M."/>
            <person name="Li B."/>
            <person name="Borm T.J.A."/>
            <person name="Ohyanagi H."/>
            <person name="Mineta K."/>
            <person name="Michell C.T."/>
            <person name="Saber N."/>
            <person name="Kharbatia N.M."/>
            <person name="Rupper R.R."/>
            <person name="Sharp A.R."/>
            <person name="Dally N."/>
            <person name="Boughton B.A."/>
            <person name="Woo Y.H."/>
            <person name="Gao G."/>
            <person name="Schijlen E.G.W.M."/>
            <person name="Guo X."/>
            <person name="Momin A.A."/>
            <person name="Negrao S."/>
            <person name="Al-Babili S."/>
            <person name="Gehring C."/>
            <person name="Roessner U."/>
            <person name="Jung C."/>
            <person name="Murphy K."/>
            <person name="Arold S.T."/>
            <person name="Gojobori T."/>
            <person name="van der Linden C.G."/>
            <person name="van Loo E.N."/>
            <person name="Jellen E.N."/>
            <person name="Maughan P.J."/>
            <person name="Tester M."/>
        </authorList>
    </citation>
    <scope>NUCLEOTIDE SEQUENCE [LARGE SCALE GENOMIC DNA]</scope>
    <source>
        <strain evidence="8">cv. PI 614886</strain>
    </source>
</reference>
<keyword evidence="3" id="KW-0460">Magnesium</keyword>
<protein>
    <recommendedName>
        <fullName evidence="10">Ent-kaurene synthase</fullName>
    </recommendedName>
</protein>
<organism evidence="8 9">
    <name type="scientific">Chenopodium quinoa</name>
    <name type="common">Quinoa</name>
    <dbReference type="NCBI Taxonomy" id="63459"/>
    <lineage>
        <taxon>Eukaryota</taxon>
        <taxon>Viridiplantae</taxon>
        <taxon>Streptophyta</taxon>
        <taxon>Embryophyta</taxon>
        <taxon>Tracheophyta</taxon>
        <taxon>Spermatophyta</taxon>
        <taxon>Magnoliopsida</taxon>
        <taxon>eudicotyledons</taxon>
        <taxon>Gunneridae</taxon>
        <taxon>Pentapetalae</taxon>
        <taxon>Caryophyllales</taxon>
        <taxon>Chenopodiaceae</taxon>
        <taxon>Chenopodioideae</taxon>
        <taxon>Atripliceae</taxon>
        <taxon>Chenopodium</taxon>
    </lineage>
</organism>
<evidence type="ECO:0000256" key="2">
    <source>
        <dbReference type="ARBA" id="ARBA00022723"/>
    </source>
</evidence>
<dbReference type="EnsemblPlants" id="AUR62013218-RA">
    <property type="protein sequence ID" value="AUR62013218-RA:cds"/>
    <property type="gene ID" value="AUR62013218"/>
</dbReference>
<evidence type="ECO:0000256" key="4">
    <source>
        <dbReference type="ARBA" id="ARBA00023239"/>
    </source>
</evidence>
<dbReference type="PANTHER" id="PTHR31739:SF3">
    <property type="entry name" value="ENT-KAUR-16-ENE SYNTHASE, CHLOROPLASTIC"/>
    <property type="match status" value="1"/>
</dbReference>
<feature type="coiled-coil region" evidence="5">
    <location>
        <begin position="28"/>
        <end position="55"/>
    </location>
</feature>
<evidence type="ECO:0000256" key="3">
    <source>
        <dbReference type="ARBA" id="ARBA00022842"/>
    </source>
</evidence>
<dbReference type="OMA" id="DEYMTNG"/>
<reference evidence="8" key="2">
    <citation type="submission" date="2021-03" db="UniProtKB">
        <authorList>
            <consortium name="EnsemblPlants"/>
        </authorList>
    </citation>
    <scope>IDENTIFICATION</scope>
</reference>
<dbReference type="Pfam" id="PF03936">
    <property type="entry name" value="Terpene_synth_C"/>
    <property type="match status" value="1"/>
</dbReference>
<dbReference type="Gene3D" id="1.50.10.130">
    <property type="entry name" value="Terpene synthase, N-terminal domain"/>
    <property type="match status" value="1"/>
</dbReference>
<dbReference type="InterPro" id="IPR005630">
    <property type="entry name" value="Terpene_synthase_metal-bd"/>
</dbReference>
<dbReference type="Pfam" id="PF01397">
    <property type="entry name" value="Terpene_synth"/>
    <property type="match status" value="1"/>
</dbReference>
<sequence length="689" mass="78458">MSFSISPHQLSCCPRLPPEYCRISCSINRTANADIQRFEDAKERIRNMFQKAELSISAYDTAWVAMAPSPAAPNTTCFPGSIDWILENQLCDGSWGVLDHRDTSLIKDSLSSTLACVLALKRWSVGEEQMTKGLDFIVSHFASAMDEEQHSPIGFDVIFPSMIEKALNMEVNLHLAPSDIDAVLRKKDLELKRIRGKDSKARNLFLAYISEAMGGPQDWKMVMDYQRKNGSLFNSPSTTAAAFSALQDPNCYSYLSSVLQKFANAVPTAYPLDAYFRLHMVDTLQKSGINGHFKEEIASALNETFRLWEQGNEEIFSDVITTRMAFRLLRDDGYDVSSELLAEVHDEDCCFHQFGGHSEDIRSALELYRASQLRIYAHESYLEKQATNSRHFLEGKISEHSTLADRLRKNLIQEARCSYMHAFSIEHQRRLLGSSPFCFTVLLQLAKDDFSYCQSIHFQEFKQLQRWLAECKLDQLAFSRQKLSYCYFSAAASFSSPELADARVSWAKNGVLTTVVDDFFDVGSSEEEQLNLIQLFEKWDADKRIQTCSENVHIIFSAVRDSICEIAEKACTWQDRNITNHLVEIWLSLVKSMWKEAEIARNKSVPTEEEYMDNGYISFALGPIVLPALYFIGPKLSEEVIRSDEYHNLFKLMSTSGRLLNDYQGFQDDGFTSDDMKDVVKAVLHDPID</sequence>
<dbReference type="SUPFAM" id="SSF48239">
    <property type="entry name" value="Terpenoid cyclases/Protein prenyltransferases"/>
    <property type="match status" value="2"/>
</dbReference>
<dbReference type="GO" id="GO:0009507">
    <property type="term" value="C:chloroplast"/>
    <property type="evidence" value="ECO:0007669"/>
    <property type="project" value="TreeGrafter"/>
</dbReference>
<dbReference type="InterPro" id="IPR036965">
    <property type="entry name" value="Terpene_synth_N_sf"/>
</dbReference>
<evidence type="ECO:0000313" key="8">
    <source>
        <dbReference type="EnsemblPlants" id="AUR62013218-RA:cds"/>
    </source>
</evidence>
<evidence type="ECO:0000313" key="9">
    <source>
        <dbReference type="Proteomes" id="UP000596660"/>
    </source>
</evidence>
<evidence type="ECO:0000259" key="6">
    <source>
        <dbReference type="Pfam" id="PF01397"/>
    </source>
</evidence>
<dbReference type="SFLD" id="SFLDG01014">
    <property type="entry name" value="Terpene_Cyclase_Like_1_N-term"/>
    <property type="match status" value="1"/>
</dbReference>
<dbReference type="PANTHER" id="PTHR31739">
    <property type="entry name" value="ENT-COPALYL DIPHOSPHATE SYNTHASE, CHLOROPLASTIC"/>
    <property type="match status" value="1"/>
</dbReference>
<proteinExistence type="predicted"/>
<dbReference type="InterPro" id="IPR001906">
    <property type="entry name" value="Terpene_synth_N"/>
</dbReference>
<dbReference type="Gene3D" id="1.10.600.10">
    <property type="entry name" value="Farnesyl Diphosphate Synthase"/>
    <property type="match status" value="1"/>
</dbReference>
<keyword evidence="5" id="KW-0175">Coiled coil</keyword>
<comment type="cofactor">
    <cofactor evidence="1">
        <name>Mg(2+)</name>
        <dbReference type="ChEBI" id="CHEBI:18420"/>
    </cofactor>
</comment>
<evidence type="ECO:0000259" key="7">
    <source>
        <dbReference type="Pfam" id="PF03936"/>
    </source>
</evidence>
<dbReference type="InterPro" id="IPR050148">
    <property type="entry name" value="Terpene_synthase-like"/>
</dbReference>
<keyword evidence="2" id="KW-0479">Metal-binding</keyword>
<dbReference type="Proteomes" id="UP000596660">
    <property type="component" value="Unplaced"/>
</dbReference>
<evidence type="ECO:0008006" key="10">
    <source>
        <dbReference type="Google" id="ProtNLM"/>
    </source>
</evidence>
<feature type="domain" description="Terpene synthase metal-binding" evidence="7">
    <location>
        <begin position="470"/>
        <end position="674"/>
    </location>
</feature>
<dbReference type="Gramene" id="AUR62013218-RA">
    <property type="protein sequence ID" value="AUR62013218-RA:cds"/>
    <property type="gene ID" value="AUR62013218"/>
</dbReference>
<keyword evidence="4" id="KW-0456">Lyase</keyword>
<dbReference type="AlphaFoldDB" id="A0A803LGX1"/>
<dbReference type="GO" id="GO:0009686">
    <property type="term" value="P:gibberellin biosynthetic process"/>
    <property type="evidence" value="ECO:0007669"/>
    <property type="project" value="TreeGrafter"/>
</dbReference>
<evidence type="ECO:0000256" key="5">
    <source>
        <dbReference type="SAM" id="Coils"/>
    </source>
</evidence>